<proteinExistence type="predicted"/>
<dbReference type="Proteomes" id="UP000572680">
    <property type="component" value="Unassembled WGS sequence"/>
</dbReference>
<accession>A0A7W3LMX1</accession>
<dbReference type="EMBL" id="JACJIA010000003">
    <property type="protein sequence ID" value="MBA8951081.1"/>
    <property type="molecule type" value="Genomic_DNA"/>
</dbReference>
<organism evidence="1 2">
    <name type="scientific">Actinomadura namibiensis</name>
    <dbReference type="NCBI Taxonomy" id="182080"/>
    <lineage>
        <taxon>Bacteria</taxon>
        <taxon>Bacillati</taxon>
        <taxon>Actinomycetota</taxon>
        <taxon>Actinomycetes</taxon>
        <taxon>Streptosporangiales</taxon>
        <taxon>Thermomonosporaceae</taxon>
        <taxon>Actinomadura</taxon>
    </lineage>
</organism>
<evidence type="ECO:0000313" key="1">
    <source>
        <dbReference type="EMBL" id="MBA8951081.1"/>
    </source>
</evidence>
<evidence type="ECO:0000313" key="2">
    <source>
        <dbReference type="Proteomes" id="UP000572680"/>
    </source>
</evidence>
<dbReference type="AlphaFoldDB" id="A0A7W3LMX1"/>
<keyword evidence="2" id="KW-1185">Reference proteome</keyword>
<name>A0A7W3LMX1_ACTNM</name>
<dbReference type="RefSeq" id="WP_182843467.1">
    <property type="nucleotide sequence ID" value="NZ_BAAALP010000009.1"/>
</dbReference>
<gene>
    <name evidence="1" type="ORF">HNR61_002712</name>
</gene>
<comment type="caution">
    <text evidence="1">The sequence shown here is derived from an EMBL/GenBank/DDBJ whole genome shotgun (WGS) entry which is preliminary data.</text>
</comment>
<protein>
    <submittedName>
        <fullName evidence="1">Uncharacterized protein</fullName>
    </submittedName>
</protein>
<reference evidence="1 2" key="1">
    <citation type="submission" date="2020-08" db="EMBL/GenBank/DDBJ databases">
        <title>Genomic Encyclopedia of Type Strains, Phase IV (KMG-IV): sequencing the most valuable type-strain genomes for metagenomic binning, comparative biology and taxonomic classification.</title>
        <authorList>
            <person name="Goeker M."/>
        </authorList>
    </citation>
    <scope>NUCLEOTIDE SEQUENCE [LARGE SCALE GENOMIC DNA]</scope>
    <source>
        <strain evidence="1 2">DSM 44197</strain>
    </source>
</reference>
<sequence>MDVSVQWVRTSWTKRSRGAPGAVRRNACPLAFPLPDAPQPFLHRVTMAEWEDFRPRFRSAGELPPTRWVRFEERDGLLVVGFPGVTGSRPRSLPLRRRQTLRLRTTWAESVSYYNPTRIYHHDTFNIAYGPVSAEVFLRPPSREVDLRPGRAASR</sequence>